<reference evidence="4" key="2">
    <citation type="submission" date="2022-06" db="UniProtKB">
        <authorList>
            <consortium name="EnsemblMetazoa"/>
        </authorList>
    </citation>
    <scope>IDENTIFICATION</scope>
    <source>
        <strain evidence="4">DF5081</strain>
    </source>
</reference>
<feature type="region of interest" description="Disordered" evidence="2">
    <location>
        <begin position="418"/>
        <end position="445"/>
    </location>
</feature>
<dbReference type="InterPro" id="IPR000742">
    <property type="entry name" value="EGF"/>
</dbReference>
<dbReference type="PANTHER" id="PTHR46163">
    <property type="entry name" value="TYROSINE-PROTEIN PHOSPHATASE-RELATED"/>
    <property type="match status" value="1"/>
</dbReference>
<dbReference type="InterPro" id="IPR029021">
    <property type="entry name" value="Prot-tyrosine_phosphatase-like"/>
</dbReference>
<name>A0A8R1IF07_CAEJA</name>
<dbReference type="Proteomes" id="UP000005237">
    <property type="component" value="Unassembled WGS sequence"/>
</dbReference>
<dbReference type="Pfam" id="PF00102">
    <property type="entry name" value="Y_phosphatase"/>
    <property type="match status" value="1"/>
</dbReference>
<keyword evidence="1" id="KW-1015">Disulfide bond</keyword>
<sequence>MADTVQTNGRSSLLNPVNNRVSTRSTRKKKTIYLSPKKFCDLVIAKSSNKSFEAGVAEFFKEYYLESPTFANYFKTANKEKNFSETVWLYDATRVIVPDVDYYHASWVDGIKPQHYILAQAPLSVAAQKNFFKLLAHVKADGLIVADGSEEVAGFISNKFDGTTKKSSEKAGEDISTAVISENGVSKLKAVRLNKWADGTITGVELVDMMEKARKVVMSRILVLAAILAVCSSQKELNIKNEKCRTCNFLVHTFDEGLKKTARQHFAGGDTAWEEKNLGKYKTSETRLIEVLEGVCKKSSLPNMDKFTGISDIEFKCATQLEQREETIEEFYYNQQHNNMSIWLCVEQLKLCCPHGHYGKTCEKCPGLYEGSDACFGKGSCHGDGSREGSGKCKCEDGYTGNLCRHCDSEYFEESRTEKSVISTDPLRPTRFHSDTRYPNPMSPDSRQRFYEMSKMFADEVMDRSTEEEEKIENRNECHPCGACSKCTHPCLEKKKIDCWITDAERDRIRQYFGELYR</sequence>
<reference evidence="5" key="1">
    <citation type="submission" date="2010-08" db="EMBL/GenBank/DDBJ databases">
        <authorList>
            <consortium name="Caenorhabditis japonica Sequencing Consortium"/>
            <person name="Wilson R.K."/>
        </authorList>
    </citation>
    <scope>NUCLEOTIDE SEQUENCE [LARGE SCALE GENOMIC DNA]</scope>
    <source>
        <strain evidence="5">DF5081</strain>
    </source>
</reference>
<dbReference type="SUPFAM" id="SSF52799">
    <property type="entry name" value="(Phosphotyrosine protein) phosphatases II"/>
    <property type="match status" value="1"/>
</dbReference>
<evidence type="ECO:0000313" key="5">
    <source>
        <dbReference type="Proteomes" id="UP000005237"/>
    </source>
</evidence>
<dbReference type="GO" id="GO:0004725">
    <property type="term" value="F:protein tyrosine phosphatase activity"/>
    <property type="evidence" value="ECO:0007669"/>
    <property type="project" value="InterPro"/>
</dbReference>
<protein>
    <submittedName>
        <fullName evidence="4">EGF-like domain-containing protein</fullName>
    </submittedName>
</protein>
<keyword evidence="1" id="KW-0245">EGF-like domain</keyword>
<dbReference type="InterPro" id="IPR000242">
    <property type="entry name" value="PTP_cat"/>
</dbReference>
<dbReference type="Pfam" id="PF11938">
    <property type="entry name" value="DUF3456"/>
    <property type="match status" value="1"/>
</dbReference>
<dbReference type="Gene3D" id="3.90.190.10">
    <property type="entry name" value="Protein tyrosine phosphatase superfamily"/>
    <property type="match status" value="1"/>
</dbReference>
<dbReference type="InterPro" id="IPR021852">
    <property type="entry name" value="DUF3456"/>
</dbReference>
<dbReference type="PROSITE" id="PS50026">
    <property type="entry name" value="EGF_3"/>
    <property type="match status" value="1"/>
</dbReference>
<dbReference type="SMART" id="SM00194">
    <property type="entry name" value="PTPc"/>
    <property type="match status" value="1"/>
</dbReference>
<proteinExistence type="predicted"/>
<accession>A0A8R1IF07</accession>
<comment type="caution">
    <text evidence="1">Lacks conserved residue(s) required for the propagation of feature annotation.</text>
</comment>
<evidence type="ECO:0000313" key="4">
    <source>
        <dbReference type="EnsemblMetazoa" id="CJA33183a.1"/>
    </source>
</evidence>
<organism evidence="4 5">
    <name type="scientific">Caenorhabditis japonica</name>
    <dbReference type="NCBI Taxonomy" id="281687"/>
    <lineage>
        <taxon>Eukaryota</taxon>
        <taxon>Metazoa</taxon>
        <taxon>Ecdysozoa</taxon>
        <taxon>Nematoda</taxon>
        <taxon>Chromadorea</taxon>
        <taxon>Rhabditida</taxon>
        <taxon>Rhabditina</taxon>
        <taxon>Rhabditomorpha</taxon>
        <taxon>Rhabditoidea</taxon>
        <taxon>Rhabditidae</taxon>
        <taxon>Peloderinae</taxon>
        <taxon>Caenorhabditis</taxon>
    </lineage>
</organism>
<evidence type="ECO:0000256" key="2">
    <source>
        <dbReference type="SAM" id="MobiDB-lite"/>
    </source>
</evidence>
<dbReference type="PROSITE" id="PS00022">
    <property type="entry name" value="EGF_1"/>
    <property type="match status" value="1"/>
</dbReference>
<feature type="disulfide bond" evidence="1">
    <location>
        <begin position="395"/>
        <end position="404"/>
    </location>
</feature>
<dbReference type="PANTHER" id="PTHR46163:SF14">
    <property type="entry name" value="TYROSINE-PROTEIN PHOSPHATASE DOMAIN-CONTAINING PROTEIN"/>
    <property type="match status" value="1"/>
</dbReference>
<feature type="domain" description="EGF-like" evidence="3">
    <location>
        <begin position="367"/>
        <end position="405"/>
    </location>
</feature>
<dbReference type="AlphaFoldDB" id="A0A8R1IF07"/>
<evidence type="ECO:0000259" key="3">
    <source>
        <dbReference type="PROSITE" id="PS50026"/>
    </source>
</evidence>
<evidence type="ECO:0000256" key="1">
    <source>
        <dbReference type="PROSITE-ProRule" id="PRU00076"/>
    </source>
</evidence>
<dbReference type="InterPro" id="IPR052782">
    <property type="entry name" value="Oocyte-zygote_transition_reg"/>
</dbReference>
<dbReference type="EnsemblMetazoa" id="CJA33183a.1">
    <property type="protein sequence ID" value="CJA33183a.1"/>
    <property type="gene ID" value="WBGene00209030"/>
</dbReference>
<keyword evidence="5" id="KW-1185">Reference proteome</keyword>